<dbReference type="AlphaFoldDB" id="A0A0E9VX76"/>
<feature type="compositionally biased region" description="Basic and acidic residues" evidence="1">
    <location>
        <begin position="1"/>
        <end position="15"/>
    </location>
</feature>
<name>A0A0E9VX76_ANGAN</name>
<reference evidence="2" key="1">
    <citation type="submission" date="2014-11" db="EMBL/GenBank/DDBJ databases">
        <authorList>
            <person name="Amaro Gonzalez C."/>
        </authorList>
    </citation>
    <scope>NUCLEOTIDE SEQUENCE</scope>
</reference>
<accession>A0A0E9VX76</accession>
<evidence type="ECO:0000256" key="1">
    <source>
        <dbReference type="SAM" id="MobiDB-lite"/>
    </source>
</evidence>
<sequence length="78" mass="9072">MERRKLKDSEEKEVLAKPTLTGRQSPSFKLSFSSAPPLTYWDQTKMTQKMTSFTITQQEPLNKCPAKFSFRTAFFSLF</sequence>
<proteinExistence type="predicted"/>
<feature type="region of interest" description="Disordered" evidence="1">
    <location>
        <begin position="1"/>
        <end position="23"/>
    </location>
</feature>
<protein>
    <submittedName>
        <fullName evidence="2">Uncharacterized protein</fullName>
    </submittedName>
</protein>
<reference evidence="2" key="2">
    <citation type="journal article" date="2015" name="Fish Shellfish Immunol.">
        <title>Early steps in the European eel (Anguilla anguilla)-Vibrio vulnificus interaction in the gills: Role of the RtxA13 toxin.</title>
        <authorList>
            <person name="Callol A."/>
            <person name="Pajuelo D."/>
            <person name="Ebbesson L."/>
            <person name="Teles M."/>
            <person name="MacKenzie S."/>
            <person name="Amaro C."/>
        </authorList>
    </citation>
    <scope>NUCLEOTIDE SEQUENCE</scope>
</reference>
<dbReference type="EMBL" id="GBXM01025848">
    <property type="protein sequence ID" value="JAH82729.1"/>
    <property type="molecule type" value="Transcribed_RNA"/>
</dbReference>
<evidence type="ECO:0000313" key="2">
    <source>
        <dbReference type="EMBL" id="JAH82729.1"/>
    </source>
</evidence>
<organism evidence="2">
    <name type="scientific">Anguilla anguilla</name>
    <name type="common">European freshwater eel</name>
    <name type="synonym">Muraena anguilla</name>
    <dbReference type="NCBI Taxonomy" id="7936"/>
    <lineage>
        <taxon>Eukaryota</taxon>
        <taxon>Metazoa</taxon>
        <taxon>Chordata</taxon>
        <taxon>Craniata</taxon>
        <taxon>Vertebrata</taxon>
        <taxon>Euteleostomi</taxon>
        <taxon>Actinopterygii</taxon>
        <taxon>Neopterygii</taxon>
        <taxon>Teleostei</taxon>
        <taxon>Anguilliformes</taxon>
        <taxon>Anguillidae</taxon>
        <taxon>Anguilla</taxon>
    </lineage>
</organism>